<name>H2DE82_9CAUD</name>
<dbReference type="EMBL" id="JN585957">
    <property type="protein sequence ID" value="AEY69641.1"/>
    <property type="molecule type" value="Genomic_DNA"/>
</dbReference>
<dbReference type="Proteomes" id="UP000007323">
    <property type="component" value="Segment"/>
</dbReference>
<keyword evidence="2" id="KW-1185">Reference proteome</keyword>
<dbReference type="RefSeq" id="YP_005098456.1">
    <property type="nucleotide sequence ID" value="NC_016767.1"/>
</dbReference>
<evidence type="ECO:0000313" key="1">
    <source>
        <dbReference type="EMBL" id="AEY69641.1"/>
    </source>
</evidence>
<dbReference type="KEGG" id="vg:11605361"/>
<accession>H2DE82</accession>
<proteinExistence type="predicted"/>
<dbReference type="GeneID" id="11605361"/>
<organism evidence="1 2">
    <name type="scientific">Erwinia phage PEp14</name>
    <dbReference type="NCBI Taxonomy" id="1131315"/>
    <lineage>
        <taxon>Viruses</taxon>
        <taxon>Duplodnaviria</taxon>
        <taxon>Heunggongvirae</taxon>
        <taxon>Uroviricota</taxon>
        <taxon>Caudoviricetes</taxon>
        <taxon>Pavtokvirus</taxon>
        <taxon>Pavtokvirus PEp14</taxon>
    </lineage>
</organism>
<evidence type="ECO:0000313" key="2">
    <source>
        <dbReference type="Proteomes" id="UP000007323"/>
    </source>
</evidence>
<sequence length="35" mass="4001">MKTLLLGIVLFGLAWLIGHPDRLYAFLDWASEARL</sequence>
<gene>
    <name evidence="1" type="ORF">PEp14_00052</name>
</gene>
<protein>
    <submittedName>
        <fullName evidence="1">Uncharacterized protein</fullName>
    </submittedName>
</protein>
<reference evidence="1 2" key="1">
    <citation type="submission" date="2011-08" db="EMBL/GenBank/DDBJ databases">
        <authorList>
            <person name="Kim I.-G."/>
            <person name="Rhim S.-L."/>
        </authorList>
    </citation>
    <scope>NUCLEOTIDE SEQUENCE [LARGE SCALE GENOMIC DNA]</scope>
</reference>